<feature type="region of interest" description="Disordered" evidence="1">
    <location>
        <begin position="274"/>
        <end position="295"/>
    </location>
</feature>
<evidence type="ECO:0000313" key="2">
    <source>
        <dbReference type="EMBL" id="KAL1608982.1"/>
    </source>
</evidence>
<protein>
    <submittedName>
        <fullName evidence="2">Uncharacterized protein</fullName>
    </submittedName>
</protein>
<name>A0ABR3RYC2_9PLEO</name>
<proteinExistence type="predicted"/>
<reference evidence="2 3" key="1">
    <citation type="submission" date="2024-02" db="EMBL/GenBank/DDBJ databases">
        <title>De novo assembly and annotation of 12 fungi associated with fruit tree decline syndrome in Ontario, Canada.</title>
        <authorList>
            <person name="Sulman M."/>
            <person name="Ellouze W."/>
            <person name="Ilyukhin E."/>
        </authorList>
    </citation>
    <scope>NUCLEOTIDE SEQUENCE [LARGE SCALE GENOMIC DNA]</scope>
    <source>
        <strain evidence="2 3">M97-236</strain>
    </source>
</reference>
<dbReference type="PANTHER" id="PTHR46572:SF1">
    <property type="entry name" value="RHO1 GUANINE NUCLEOTIDE EXCHANGE FACTOR TUS1"/>
    <property type="match status" value="1"/>
</dbReference>
<feature type="region of interest" description="Disordered" evidence="1">
    <location>
        <begin position="347"/>
        <end position="404"/>
    </location>
</feature>
<comment type="caution">
    <text evidence="2">The sequence shown here is derived from an EMBL/GenBank/DDBJ whole genome shotgun (WGS) entry which is preliminary data.</text>
</comment>
<feature type="compositionally biased region" description="Basic and acidic residues" evidence="1">
    <location>
        <begin position="282"/>
        <end position="292"/>
    </location>
</feature>
<sequence length="768" mass="86499">MMMAALPQCIQSAKELYDLRERYKDASVLITAIYSESMVIAASLSQVQNLLQHDALLQKPQLVETFDRALTGCRVVYGCLEEEVRDLVEKAQRNDLKFRDRARYLLKEDTFKELLTQIRGQQSALSLLIQGLQMESMADIRKLVEENSGKLDQVVKRSKTLRQSHPRIRVPESIFSYDSGVVDASDAESIVKSTHFEFDDQVVNSKAYRRAMARYTMHGDVADLKEPEAIEAEVAEEDSTEMGTIQGPELKRNPVIAKRSQQLVRQFASETKEVPMALPKTAPEEPSPKDDTAQNEGMDALDLLERDMLPYMPRSTSTAPYLNPVRANTFDTIETKVDTNSAHVHVPLRSFSEGSPIAPEVSPPLPPRRTSGPQLRSQDSAATLKKGRSKSSDESLDTSDAGSIMSKVSEASSYTAYEPMSQSQTISRKPVRKPLPLAHKASHVVLGDLQLESAITEPPSSAVIFENGEMHAIWLLLVDAERSFFDRMIRFRKMFYDNIIRQWPALEQHLGVVLTGEQLAATNKKYLWLPMEQQLLESDQTICDPAIFEDWVTHVQRVYCEYCQVLPHAVGALRTTQNTDSKFTPFVNTLGLSIAYFGKSWEDYLRLPITELDLCIESMRSLIGIASELQKSEADAETRRLTRALDALDWLKSVSTTVLEESQGREDTQNLERRIHTLDADILSRLQLLDTSRRVKYQGAMTMKTKSKGPWHAVHVVLLDNYLFWGKVKAQKKTIGDKIVVLEAVSDHFDRPDIGANIPAHTCGRARG</sequence>
<dbReference type="Gene3D" id="1.20.900.10">
    <property type="entry name" value="Dbl homology (DH) domain"/>
    <property type="match status" value="1"/>
</dbReference>
<evidence type="ECO:0000256" key="1">
    <source>
        <dbReference type="SAM" id="MobiDB-lite"/>
    </source>
</evidence>
<dbReference type="PANTHER" id="PTHR46572">
    <property type="entry name" value="RHO1 GDP-GTP EXCHANGE PROTEIN 1-RELATED"/>
    <property type="match status" value="1"/>
</dbReference>
<organism evidence="2 3">
    <name type="scientific">Nothophoma quercina</name>
    <dbReference type="NCBI Taxonomy" id="749835"/>
    <lineage>
        <taxon>Eukaryota</taxon>
        <taxon>Fungi</taxon>
        <taxon>Dikarya</taxon>
        <taxon>Ascomycota</taxon>
        <taxon>Pezizomycotina</taxon>
        <taxon>Dothideomycetes</taxon>
        <taxon>Pleosporomycetidae</taxon>
        <taxon>Pleosporales</taxon>
        <taxon>Pleosporineae</taxon>
        <taxon>Didymellaceae</taxon>
        <taxon>Nothophoma</taxon>
    </lineage>
</organism>
<dbReference type="InterPro" id="IPR035899">
    <property type="entry name" value="DBL_dom_sf"/>
</dbReference>
<dbReference type="InterPro" id="IPR052233">
    <property type="entry name" value="Rho-type_GEFs"/>
</dbReference>
<keyword evidence="3" id="KW-1185">Reference proteome</keyword>
<dbReference type="SUPFAM" id="SSF50729">
    <property type="entry name" value="PH domain-like"/>
    <property type="match status" value="1"/>
</dbReference>
<gene>
    <name evidence="2" type="ORF">SLS59_002176</name>
</gene>
<feature type="compositionally biased region" description="Polar residues" evidence="1">
    <location>
        <begin position="371"/>
        <end position="381"/>
    </location>
</feature>
<dbReference type="EMBL" id="JAKIXB020000005">
    <property type="protein sequence ID" value="KAL1608982.1"/>
    <property type="molecule type" value="Genomic_DNA"/>
</dbReference>
<dbReference type="Proteomes" id="UP001521222">
    <property type="component" value="Unassembled WGS sequence"/>
</dbReference>
<dbReference type="SUPFAM" id="SSF48065">
    <property type="entry name" value="DBL homology domain (DH-domain)"/>
    <property type="match status" value="1"/>
</dbReference>
<evidence type="ECO:0000313" key="3">
    <source>
        <dbReference type="Proteomes" id="UP001521222"/>
    </source>
</evidence>
<accession>A0ABR3RYC2</accession>